<evidence type="ECO:0000313" key="3">
    <source>
        <dbReference type="Proteomes" id="UP000219215"/>
    </source>
</evidence>
<protein>
    <submittedName>
        <fullName evidence="2">Uncharacterized protein</fullName>
    </submittedName>
</protein>
<feature type="transmembrane region" description="Helical" evidence="1">
    <location>
        <begin position="20"/>
        <end position="39"/>
    </location>
</feature>
<dbReference type="EMBL" id="LT907975">
    <property type="protein sequence ID" value="SOB58926.1"/>
    <property type="molecule type" value="Genomic_DNA"/>
</dbReference>
<accession>A0A2C8FAL6</accession>
<keyword evidence="1" id="KW-0812">Transmembrane</keyword>
<dbReference type="Proteomes" id="UP000219215">
    <property type="component" value="Chromosome DPRO"/>
</dbReference>
<keyword evidence="1" id="KW-1133">Transmembrane helix</keyword>
<sequence>MLLRLDSIGIKIDLGDNVRIKIGELLVSLLFIFNGSAMILTEYYKIKGHPVYPWVPYMILLVGIGIPVLAWFLRSPKRNQEDKQ</sequence>
<evidence type="ECO:0000256" key="1">
    <source>
        <dbReference type="SAM" id="Phobius"/>
    </source>
</evidence>
<dbReference type="KEGG" id="pprf:DPRO_2022"/>
<proteinExistence type="predicted"/>
<organism evidence="2 3">
    <name type="scientific">Pseudodesulfovibrio profundus</name>
    <dbReference type="NCBI Taxonomy" id="57320"/>
    <lineage>
        <taxon>Bacteria</taxon>
        <taxon>Pseudomonadati</taxon>
        <taxon>Thermodesulfobacteriota</taxon>
        <taxon>Desulfovibrionia</taxon>
        <taxon>Desulfovibrionales</taxon>
        <taxon>Desulfovibrionaceae</taxon>
    </lineage>
</organism>
<keyword evidence="1" id="KW-0472">Membrane</keyword>
<name>A0A2C8FAL6_9BACT</name>
<dbReference type="RefSeq" id="WP_097011884.1">
    <property type="nucleotide sequence ID" value="NZ_LT907975.1"/>
</dbReference>
<dbReference type="OrthoDB" id="9990779at2"/>
<reference evidence="3" key="1">
    <citation type="submission" date="2017-09" db="EMBL/GenBank/DDBJ databases">
        <authorList>
            <person name="Regsiter A."/>
            <person name="William W."/>
        </authorList>
    </citation>
    <scope>NUCLEOTIDE SEQUENCE [LARGE SCALE GENOMIC DNA]</scope>
    <source>
        <strain evidence="3">500-1</strain>
    </source>
</reference>
<dbReference type="AlphaFoldDB" id="A0A2C8FAL6"/>
<keyword evidence="3" id="KW-1185">Reference proteome</keyword>
<evidence type="ECO:0000313" key="2">
    <source>
        <dbReference type="EMBL" id="SOB58926.1"/>
    </source>
</evidence>
<feature type="transmembrane region" description="Helical" evidence="1">
    <location>
        <begin position="51"/>
        <end position="73"/>
    </location>
</feature>
<gene>
    <name evidence="2" type="ORF">DPRO_2022</name>
</gene>